<keyword evidence="4 7" id="KW-0812">Transmembrane</keyword>
<keyword evidence="6 7" id="KW-0472">Membrane</keyword>
<dbReference type="InterPro" id="IPR050367">
    <property type="entry name" value="APC_superfamily"/>
</dbReference>
<feature type="transmembrane region" description="Helical" evidence="7">
    <location>
        <begin position="20"/>
        <end position="44"/>
    </location>
</feature>
<feature type="transmembrane region" description="Helical" evidence="7">
    <location>
        <begin position="261"/>
        <end position="282"/>
    </location>
</feature>
<evidence type="ECO:0000256" key="5">
    <source>
        <dbReference type="ARBA" id="ARBA00022989"/>
    </source>
</evidence>
<comment type="caution">
    <text evidence="8">The sequence shown here is derived from an EMBL/GenBank/DDBJ whole genome shotgun (WGS) entry which is preliminary data.</text>
</comment>
<feature type="transmembrane region" description="Helical" evidence="7">
    <location>
        <begin position="95"/>
        <end position="125"/>
    </location>
</feature>
<dbReference type="PANTHER" id="PTHR42770:SF15">
    <property type="entry name" value="GLUTAMATE_GAMMA-AMINOBUTYRATE ANTIPORTER-RELATED"/>
    <property type="match status" value="1"/>
</dbReference>
<sequence>MSKTKEKNLEKTKEETEYSISFWSFVSMIFLTVYGLGNSLQVYYQMGYASITYFLIAAVFFFIPYSFIVAEMSSAFKDKSGGIFSWMRESVNEKFALIGTFIWYGGFVILWFGASTICISLSVAVYGVDTTSDWHFLGFNSPETLALVGALYMIIVAFIATKGLKKLTFLSNISMITVILSHILILGGGLVIFVLQGCHFAQGFDFSNVSSYFYGPNPSYSSFLPALAFLVFSIFTFAGMENSGGLVDKVENAKTNVPKAIILSTIVITILYILGVLILGMVCNWNDTFGSDKVNLANFSVYIYQQEFYRLGVILGLNNADSILLGQWVNRLMKILSLIALTSVPLRIYTPIKHMFEGLPKGILPNKLLKDNKHGMPQNAIILQTCIIVFFILLLGFGGGSVSAIFNKMTLMTFVSGTVPLSFIIYSYIKFKKNDSIVKEYQFFSKKKGLIVGVICFVVVTFTNIFSIIEPALEGNVQKSLWVGGGPLLFGVIAYLLYKNFEKNKAKVTDSEEETLSVLNDNI</sequence>
<evidence type="ECO:0000256" key="4">
    <source>
        <dbReference type="ARBA" id="ARBA00022692"/>
    </source>
</evidence>
<evidence type="ECO:0000256" key="7">
    <source>
        <dbReference type="SAM" id="Phobius"/>
    </source>
</evidence>
<evidence type="ECO:0000256" key="3">
    <source>
        <dbReference type="ARBA" id="ARBA00022475"/>
    </source>
</evidence>
<feature type="transmembrane region" description="Helical" evidence="7">
    <location>
        <begin position="380"/>
        <end position="405"/>
    </location>
</feature>
<feature type="transmembrane region" description="Helical" evidence="7">
    <location>
        <begin position="411"/>
        <end position="429"/>
    </location>
</feature>
<name>A0ABT9URJ8_9FIRM</name>
<organism evidence="8 9">
    <name type="scientific">Eubacterium multiforme</name>
    <dbReference type="NCBI Taxonomy" id="83339"/>
    <lineage>
        <taxon>Bacteria</taxon>
        <taxon>Bacillati</taxon>
        <taxon>Bacillota</taxon>
        <taxon>Clostridia</taxon>
        <taxon>Eubacteriales</taxon>
        <taxon>Eubacteriaceae</taxon>
        <taxon>Eubacterium</taxon>
    </lineage>
</organism>
<feature type="transmembrane region" description="Helical" evidence="7">
    <location>
        <begin position="176"/>
        <end position="202"/>
    </location>
</feature>
<evidence type="ECO:0000256" key="6">
    <source>
        <dbReference type="ARBA" id="ARBA00023136"/>
    </source>
</evidence>
<feature type="transmembrane region" description="Helical" evidence="7">
    <location>
        <begin position="222"/>
        <end position="240"/>
    </location>
</feature>
<evidence type="ECO:0000256" key="1">
    <source>
        <dbReference type="ARBA" id="ARBA00004651"/>
    </source>
</evidence>
<reference evidence="8 9" key="1">
    <citation type="submission" date="2023-07" db="EMBL/GenBank/DDBJ databases">
        <title>Genomic Encyclopedia of Type Strains, Phase IV (KMG-IV): sequencing the most valuable type-strain genomes for metagenomic binning, comparative biology and taxonomic classification.</title>
        <authorList>
            <person name="Goeker M."/>
        </authorList>
    </citation>
    <scope>NUCLEOTIDE SEQUENCE [LARGE SCALE GENOMIC DNA]</scope>
    <source>
        <strain evidence="8 9">DSM 20694</strain>
    </source>
</reference>
<evidence type="ECO:0000313" key="9">
    <source>
        <dbReference type="Proteomes" id="UP001228504"/>
    </source>
</evidence>
<protein>
    <submittedName>
        <fullName evidence="8">Amino acid transporter</fullName>
    </submittedName>
</protein>
<feature type="transmembrane region" description="Helical" evidence="7">
    <location>
        <begin position="481"/>
        <end position="498"/>
    </location>
</feature>
<comment type="subcellular location">
    <subcellularLocation>
        <location evidence="1">Cell membrane</location>
        <topology evidence="1">Multi-pass membrane protein</topology>
    </subcellularLocation>
</comment>
<dbReference type="Pfam" id="PF13520">
    <property type="entry name" value="AA_permease_2"/>
    <property type="match status" value="1"/>
</dbReference>
<feature type="transmembrane region" description="Helical" evidence="7">
    <location>
        <begin position="50"/>
        <end position="70"/>
    </location>
</feature>
<dbReference type="PIRSF" id="PIRSF006060">
    <property type="entry name" value="AA_transporter"/>
    <property type="match status" value="1"/>
</dbReference>
<keyword evidence="5 7" id="KW-1133">Transmembrane helix</keyword>
<dbReference type="Gene3D" id="1.20.1740.10">
    <property type="entry name" value="Amino acid/polyamine transporter I"/>
    <property type="match status" value="1"/>
</dbReference>
<evidence type="ECO:0000256" key="2">
    <source>
        <dbReference type="ARBA" id="ARBA00022448"/>
    </source>
</evidence>
<evidence type="ECO:0000313" key="8">
    <source>
        <dbReference type="EMBL" id="MDQ0148199.1"/>
    </source>
</evidence>
<feature type="transmembrane region" description="Helical" evidence="7">
    <location>
        <begin position="145"/>
        <end position="164"/>
    </location>
</feature>
<accession>A0ABT9URJ8</accession>
<proteinExistence type="predicted"/>
<keyword evidence="3" id="KW-1003">Cell membrane</keyword>
<dbReference type="EMBL" id="JAUSUF010000001">
    <property type="protein sequence ID" value="MDQ0148199.1"/>
    <property type="molecule type" value="Genomic_DNA"/>
</dbReference>
<keyword evidence="9" id="KW-1185">Reference proteome</keyword>
<keyword evidence="2" id="KW-0813">Transport</keyword>
<dbReference type="Proteomes" id="UP001228504">
    <property type="component" value="Unassembled WGS sequence"/>
</dbReference>
<dbReference type="InterPro" id="IPR002293">
    <property type="entry name" value="AA/rel_permease1"/>
</dbReference>
<feature type="transmembrane region" description="Helical" evidence="7">
    <location>
        <begin position="450"/>
        <end position="469"/>
    </location>
</feature>
<gene>
    <name evidence="8" type="ORF">J2S18_000116</name>
</gene>
<dbReference type="RefSeq" id="WP_307481849.1">
    <property type="nucleotide sequence ID" value="NZ_JAUSUF010000001.1"/>
</dbReference>
<dbReference type="PANTHER" id="PTHR42770">
    <property type="entry name" value="AMINO ACID TRANSPORTER-RELATED"/>
    <property type="match status" value="1"/>
</dbReference>
<dbReference type="NCBIfam" id="NF011775">
    <property type="entry name" value="PRK15238.1"/>
    <property type="match status" value="1"/>
</dbReference>